<dbReference type="Gene3D" id="1.20.1110.10">
    <property type="entry name" value="Calcium-transporting ATPase, transmembrane domain"/>
    <property type="match status" value="1"/>
</dbReference>
<evidence type="ECO:0000313" key="6">
    <source>
        <dbReference type="Proteomes" id="UP000829196"/>
    </source>
</evidence>
<reference evidence="5" key="1">
    <citation type="journal article" date="2022" name="Front. Genet.">
        <title>Chromosome-Scale Assembly of the Dendrobium nobile Genome Provides Insights Into the Molecular Mechanism of the Biosynthesis of the Medicinal Active Ingredient of Dendrobium.</title>
        <authorList>
            <person name="Xu Q."/>
            <person name="Niu S.-C."/>
            <person name="Li K.-L."/>
            <person name="Zheng P.-J."/>
            <person name="Zhang X.-J."/>
            <person name="Jia Y."/>
            <person name="Liu Y."/>
            <person name="Niu Y.-X."/>
            <person name="Yu L.-H."/>
            <person name="Chen D.-F."/>
            <person name="Zhang G.-Q."/>
        </authorList>
    </citation>
    <scope>NUCLEOTIDE SEQUENCE</scope>
    <source>
        <tissue evidence="5">Leaf</tissue>
    </source>
</reference>
<dbReference type="GO" id="GO:0005886">
    <property type="term" value="C:plasma membrane"/>
    <property type="evidence" value="ECO:0007669"/>
    <property type="project" value="TreeGrafter"/>
</dbReference>
<evidence type="ECO:0000256" key="1">
    <source>
        <dbReference type="ARBA" id="ARBA00022723"/>
    </source>
</evidence>
<dbReference type="InterPro" id="IPR006068">
    <property type="entry name" value="ATPase_P-typ_cation-transptr_C"/>
</dbReference>
<dbReference type="GO" id="GO:0005388">
    <property type="term" value="F:P-type calcium transporter activity"/>
    <property type="evidence" value="ECO:0007669"/>
    <property type="project" value="TreeGrafter"/>
</dbReference>
<dbReference type="OrthoDB" id="116380at2759"/>
<evidence type="ECO:0000256" key="2">
    <source>
        <dbReference type="ARBA" id="ARBA00022842"/>
    </source>
</evidence>
<dbReference type="PANTHER" id="PTHR24093:SF474">
    <property type="entry name" value="CALCIUM-TRANSPORTING ATPASE 2, PLASMA MEMBRANE-TYPE"/>
    <property type="match status" value="1"/>
</dbReference>
<organism evidence="5 6">
    <name type="scientific">Dendrobium nobile</name>
    <name type="common">Orchid</name>
    <dbReference type="NCBI Taxonomy" id="94219"/>
    <lineage>
        <taxon>Eukaryota</taxon>
        <taxon>Viridiplantae</taxon>
        <taxon>Streptophyta</taxon>
        <taxon>Embryophyta</taxon>
        <taxon>Tracheophyta</taxon>
        <taxon>Spermatophyta</taxon>
        <taxon>Magnoliopsida</taxon>
        <taxon>Liliopsida</taxon>
        <taxon>Asparagales</taxon>
        <taxon>Orchidaceae</taxon>
        <taxon>Epidendroideae</taxon>
        <taxon>Malaxideae</taxon>
        <taxon>Dendrobiinae</taxon>
        <taxon>Dendrobium</taxon>
    </lineage>
</organism>
<keyword evidence="3" id="KW-0812">Transmembrane</keyword>
<dbReference type="Proteomes" id="UP000829196">
    <property type="component" value="Unassembled WGS sequence"/>
</dbReference>
<evidence type="ECO:0000313" key="5">
    <source>
        <dbReference type="EMBL" id="KAI0516548.1"/>
    </source>
</evidence>
<gene>
    <name evidence="5" type="ORF">KFK09_009225</name>
</gene>
<feature type="transmembrane region" description="Helical" evidence="3">
    <location>
        <begin position="45"/>
        <end position="65"/>
    </location>
</feature>
<name>A0A8T3BQ56_DENNO</name>
<protein>
    <recommendedName>
        <fullName evidence="4">Cation-transporting P-type ATPase C-terminal domain-containing protein</fullName>
    </recommendedName>
</protein>
<comment type="caution">
    <text evidence="5">The sequence shown here is derived from an EMBL/GenBank/DDBJ whole genome shotgun (WGS) entry which is preliminary data.</text>
</comment>
<sequence>MEKVHVFKGILDNYVFVDVLSTSVILQIIRVQFLGDFANTTPLTFSQWFFTVFIGFLSMPIAAAIKKIPVGSK</sequence>
<dbReference type="PANTHER" id="PTHR24093">
    <property type="entry name" value="CATION TRANSPORTING ATPASE"/>
    <property type="match status" value="1"/>
</dbReference>
<evidence type="ECO:0000259" key="4">
    <source>
        <dbReference type="Pfam" id="PF00689"/>
    </source>
</evidence>
<keyword evidence="6" id="KW-1185">Reference proteome</keyword>
<keyword evidence="1" id="KW-0479">Metal-binding</keyword>
<keyword evidence="2" id="KW-0460">Magnesium</keyword>
<dbReference type="Pfam" id="PF00689">
    <property type="entry name" value="Cation_ATPase_C"/>
    <property type="match status" value="1"/>
</dbReference>
<keyword evidence="3" id="KW-0472">Membrane</keyword>
<dbReference type="GO" id="GO:0046872">
    <property type="term" value="F:metal ion binding"/>
    <property type="evidence" value="ECO:0007669"/>
    <property type="project" value="UniProtKB-KW"/>
</dbReference>
<evidence type="ECO:0000256" key="3">
    <source>
        <dbReference type="SAM" id="Phobius"/>
    </source>
</evidence>
<dbReference type="SMR" id="A0A8T3BQ56"/>
<dbReference type="SUPFAM" id="SSF81665">
    <property type="entry name" value="Calcium ATPase, transmembrane domain M"/>
    <property type="match status" value="1"/>
</dbReference>
<dbReference type="EMBL" id="JAGYWB010000007">
    <property type="protein sequence ID" value="KAI0516548.1"/>
    <property type="molecule type" value="Genomic_DNA"/>
</dbReference>
<keyword evidence="3" id="KW-1133">Transmembrane helix</keyword>
<dbReference type="AlphaFoldDB" id="A0A8T3BQ56"/>
<feature type="domain" description="Cation-transporting P-type ATPase C-terminal" evidence="4">
    <location>
        <begin position="7"/>
        <end position="68"/>
    </location>
</feature>
<dbReference type="InterPro" id="IPR023298">
    <property type="entry name" value="ATPase_P-typ_TM_dom_sf"/>
</dbReference>
<feature type="transmembrane region" description="Helical" evidence="3">
    <location>
        <begin position="12"/>
        <end position="33"/>
    </location>
</feature>
<proteinExistence type="predicted"/>
<accession>A0A8T3BQ56</accession>